<dbReference type="SMART" id="SM00558">
    <property type="entry name" value="JmjC"/>
    <property type="match status" value="1"/>
</dbReference>
<evidence type="ECO:0000256" key="1">
    <source>
        <dbReference type="ARBA" id="ARBA00006801"/>
    </source>
</evidence>
<accession>A0A8J5GMJ6</accession>
<name>A0A8J5GMJ6_ZINOF</name>
<organism evidence="4 5">
    <name type="scientific">Zingiber officinale</name>
    <name type="common">Ginger</name>
    <name type="synonym">Amomum zingiber</name>
    <dbReference type="NCBI Taxonomy" id="94328"/>
    <lineage>
        <taxon>Eukaryota</taxon>
        <taxon>Viridiplantae</taxon>
        <taxon>Streptophyta</taxon>
        <taxon>Embryophyta</taxon>
        <taxon>Tracheophyta</taxon>
        <taxon>Spermatophyta</taxon>
        <taxon>Magnoliopsida</taxon>
        <taxon>Liliopsida</taxon>
        <taxon>Zingiberales</taxon>
        <taxon>Zingiberaceae</taxon>
        <taxon>Zingiber</taxon>
    </lineage>
</organism>
<dbReference type="PANTHER" id="PTHR12461">
    <property type="entry name" value="HYPOXIA-INDUCIBLE FACTOR 1 ALPHA INHIBITOR-RELATED"/>
    <property type="match status" value="1"/>
</dbReference>
<dbReference type="InterPro" id="IPR041667">
    <property type="entry name" value="Cupin_8"/>
</dbReference>
<proteinExistence type="inferred from homology"/>
<sequence>MDSSLLARRFDERPSPADFSSKIEPTNVPAVFHDAVKEWRAITRWNPFDGGLDYLEERAGSAVLEAMLSRSGHVFYGDIRSHERVPISFSTFITSCKKFLQTSDARSTSAPPVMSLAASACLEDASSDILGELYVAQVPILNLEDKERCPLRILAEDIQTPIFLQTSTLASINFWMNMAKSRSSTHYDPHHNLLCMVSGCKKVVLWPPSACPILYPMPVYGEASNHSAVSIEKPDLSLHPRAVHYEESSQKIILRPGDVLFIPEGWFHQVDSDDLTIAVNFWWKSDMMSNMVEHMDAYYLRRILNRLVAKEMVSIILRQNQTLHEQTSGSSMEKYQPCSEATEGNHGSDHYKLRDNPKENGKSNGILQQLEPCGLDMVHELVSLVHDAMNSNNLNQAATSKDLIDTTDKNKIVEESSPMFVNDRIANILSTVEPLILRSILLAMVQNFPRTLEALILYMLSPKGAEVLTRKFDEMDQQTNKEAQTEFYRLFYSVFDDQFAAMDVILNGKESFAFQAFKNVLDNYAGVHLGRPNK</sequence>
<dbReference type="EMBL" id="JACMSC010000008">
    <property type="protein sequence ID" value="KAG6511277.1"/>
    <property type="molecule type" value="Genomic_DNA"/>
</dbReference>
<dbReference type="Pfam" id="PF13621">
    <property type="entry name" value="Cupin_8"/>
    <property type="match status" value="1"/>
</dbReference>
<dbReference type="Proteomes" id="UP000734854">
    <property type="component" value="Unassembled WGS sequence"/>
</dbReference>
<protein>
    <recommendedName>
        <fullName evidence="3">JmjC domain-containing protein</fullName>
    </recommendedName>
</protein>
<dbReference type="InterPro" id="IPR003347">
    <property type="entry name" value="JmjC_dom"/>
</dbReference>
<reference evidence="4 5" key="1">
    <citation type="submission" date="2020-08" db="EMBL/GenBank/DDBJ databases">
        <title>Plant Genome Project.</title>
        <authorList>
            <person name="Zhang R.-G."/>
        </authorList>
    </citation>
    <scope>NUCLEOTIDE SEQUENCE [LARGE SCALE GENOMIC DNA]</scope>
    <source>
        <tissue evidence="4">Rhizome</tissue>
    </source>
</reference>
<comment type="caution">
    <text evidence="4">The sequence shown here is derived from an EMBL/GenBank/DDBJ whole genome shotgun (WGS) entry which is preliminary data.</text>
</comment>
<evidence type="ECO:0000256" key="2">
    <source>
        <dbReference type="SAM" id="MobiDB-lite"/>
    </source>
</evidence>
<feature type="domain" description="JmjC" evidence="3">
    <location>
        <begin position="149"/>
        <end position="298"/>
    </location>
</feature>
<dbReference type="Gene3D" id="2.60.120.650">
    <property type="entry name" value="Cupin"/>
    <property type="match status" value="1"/>
</dbReference>
<comment type="similarity">
    <text evidence="1">Belongs to the JARID1 histone demethylase family.</text>
</comment>
<dbReference type="PANTHER" id="PTHR12461:SF102">
    <property type="entry name" value="LYSINE-SPECIFIC DEMETHYLASE JMJ31"/>
    <property type="match status" value="1"/>
</dbReference>
<dbReference type="PROSITE" id="PS51184">
    <property type="entry name" value="JMJC"/>
    <property type="match status" value="1"/>
</dbReference>
<keyword evidence="5" id="KW-1185">Reference proteome</keyword>
<evidence type="ECO:0000313" key="5">
    <source>
        <dbReference type="Proteomes" id="UP000734854"/>
    </source>
</evidence>
<dbReference type="AlphaFoldDB" id="A0A8J5GMJ6"/>
<evidence type="ECO:0000259" key="3">
    <source>
        <dbReference type="PROSITE" id="PS51184"/>
    </source>
</evidence>
<dbReference type="SUPFAM" id="SSF51197">
    <property type="entry name" value="Clavaminate synthase-like"/>
    <property type="match status" value="1"/>
</dbReference>
<evidence type="ECO:0000313" key="4">
    <source>
        <dbReference type="EMBL" id="KAG6511277.1"/>
    </source>
</evidence>
<feature type="compositionally biased region" description="Basic and acidic residues" evidence="2">
    <location>
        <begin position="346"/>
        <end position="361"/>
    </location>
</feature>
<gene>
    <name evidence="4" type="ORF">ZIOFF_029336</name>
</gene>
<feature type="region of interest" description="Disordered" evidence="2">
    <location>
        <begin position="327"/>
        <end position="365"/>
    </location>
</feature>